<name>A0ABY8X1R6_9BACL</name>
<evidence type="ECO:0000313" key="3">
    <source>
        <dbReference type="EMBL" id="WIV19099.1"/>
    </source>
</evidence>
<feature type="domain" description="PepSY" evidence="2">
    <location>
        <begin position="53"/>
        <end position="109"/>
    </location>
</feature>
<organism evidence="3 4">
    <name type="scientific">Paenibacillus polygoni</name>
    <dbReference type="NCBI Taxonomy" id="3050112"/>
    <lineage>
        <taxon>Bacteria</taxon>
        <taxon>Bacillati</taxon>
        <taxon>Bacillota</taxon>
        <taxon>Bacilli</taxon>
        <taxon>Bacillales</taxon>
        <taxon>Paenibacillaceae</taxon>
        <taxon>Paenibacillus</taxon>
    </lineage>
</organism>
<feature type="chain" id="PRO_5046055474" evidence="1">
    <location>
        <begin position="25"/>
        <end position="190"/>
    </location>
</feature>
<evidence type="ECO:0000259" key="2">
    <source>
        <dbReference type="Pfam" id="PF03413"/>
    </source>
</evidence>
<accession>A0ABY8X1R6</accession>
<reference evidence="3 4" key="1">
    <citation type="submission" date="2023-06" db="EMBL/GenBank/DDBJ databases">
        <title>Paenibacillus polygonum sp. nov., an endophytic bacterium, isolated from Polygonum lapathifolium L. in Nanji Wetland National Nature Reserve, South of Poyang Lake, Jiangxi Province, China.</title>
        <authorList>
            <person name="Yu Z."/>
        </authorList>
    </citation>
    <scope>NUCLEOTIDE SEQUENCE [LARGE SCALE GENOMIC DNA]</scope>
    <source>
        <strain evidence="3 4">C31</strain>
    </source>
</reference>
<gene>
    <name evidence="3" type="ORF">QPK24_22750</name>
</gene>
<feature type="domain" description="PepSY" evidence="2">
    <location>
        <begin position="125"/>
        <end position="183"/>
    </location>
</feature>
<dbReference type="Proteomes" id="UP001236415">
    <property type="component" value="Chromosome"/>
</dbReference>
<dbReference type="RefSeq" id="WP_285744975.1">
    <property type="nucleotide sequence ID" value="NZ_CP127162.1"/>
</dbReference>
<dbReference type="Gene3D" id="3.10.450.40">
    <property type="match status" value="2"/>
</dbReference>
<keyword evidence="1" id="KW-0732">Signal</keyword>
<dbReference type="EMBL" id="CP127162">
    <property type="protein sequence ID" value="WIV19099.1"/>
    <property type="molecule type" value="Genomic_DNA"/>
</dbReference>
<dbReference type="InterPro" id="IPR025711">
    <property type="entry name" value="PepSY"/>
</dbReference>
<evidence type="ECO:0000313" key="4">
    <source>
        <dbReference type="Proteomes" id="UP001236415"/>
    </source>
</evidence>
<keyword evidence="4" id="KW-1185">Reference proteome</keyword>
<protein>
    <submittedName>
        <fullName evidence="3">PepSY domain-containing protein</fullName>
    </submittedName>
</protein>
<dbReference type="Pfam" id="PF03413">
    <property type="entry name" value="PepSY"/>
    <property type="match status" value="2"/>
</dbReference>
<sequence>MKKHKRILAGGVLSAALLIGGAAAFTGAESTVEASQLSSTTTSSSTSSTNKMITAEQAKETALKEVQGTIDDIDLEKDHGKVYYEVEIESDKVDATVYIDAYTGEVLNVSKDLDFEVPASEAVVKVSLEQATQIALKQLDNSKVISTELDLDDGRYEYEIELVNNHYEAEVTIDANTGDILSVDIDREDD</sequence>
<evidence type="ECO:0000256" key="1">
    <source>
        <dbReference type="SAM" id="SignalP"/>
    </source>
</evidence>
<proteinExistence type="predicted"/>
<feature type="signal peptide" evidence="1">
    <location>
        <begin position="1"/>
        <end position="24"/>
    </location>
</feature>